<dbReference type="Proteomes" id="UP000806077">
    <property type="component" value="Unassembled WGS sequence"/>
</dbReference>
<gene>
    <name evidence="1" type="ORF">F7645_12905</name>
</gene>
<organism evidence="1 2">
    <name type="scientific">Tenacibaculum finnmarkense genomovar finnmarkense</name>
    <dbReference type="NCBI Taxonomy" id="1458503"/>
    <lineage>
        <taxon>Bacteria</taxon>
        <taxon>Pseudomonadati</taxon>
        <taxon>Bacteroidota</taxon>
        <taxon>Flavobacteriia</taxon>
        <taxon>Flavobacteriales</taxon>
        <taxon>Flavobacteriaceae</taxon>
        <taxon>Tenacibaculum</taxon>
        <taxon>Tenacibaculum finnmarkense</taxon>
    </lineage>
</organism>
<dbReference type="AlphaFoldDB" id="A0AAP1RI08"/>
<evidence type="ECO:0000313" key="2">
    <source>
        <dbReference type="Proteomes" id="UP000806077"/>
    </source>
</evidence>
<reference evidence="1 2" key="1">
    <citation type="journal article" date="2020" name="Int. J. Syst. Evol. Microbiol.">
        <title>Tenacibaculum piscium sp. nov., isolated from skin ulcers of sea-farmed fish, and description of Tenacibaculum finnmarkense sp. nov. with subdivision into genomovars finnmarkense and ulcerans.</title>
        <authorList>
            <person name="Olsen A.B."/>
            <person name="Spilsberg B."/>
            <person name="Nilsen H.K."/>
            <person name="Lagesen K."/>
            <person name="Gulla S."/>
            <person name="Avendano-Herrera R."/>
            <person name="Irgang R."/>
            <person name="Duchaud E."/>
            <person name="Colquhoun D.J."/>
        </authorList>
    </citation>
    <scope>NUCLEOTIDE SEQUENCE [LARGE SCALE GENOMIC DNA]</scope>
    <source>
        <strain evidence="1 2">TNO037</strain>
    </source>
</reference>
<protein>
    <submittedName>
        <fullName evidence="1">Uncharacterized protein</fullName>
    </submittedName>
</protein>
<comment type="caution">
    <text evidence="1">The sequence shown here is derived from an EMBL/GenBank/DDBJ whole genome shotgun (WGS) entry which is preliminary data.</text>
</comment>
<sequence length="276" mass="31372">MGVGDDALKAVTYRINDAFKGYAHRESYLEEAVKTLKVADCPDYKHRKGQKGTVVVIGGKGDHIKKYGSRDNVVYKTRVYRSMTLGQYKELKESDNLPLPDYVAFLTRDAHGQKSNYKAHSNNRYGQSNETPPGEYYLNYYKDSGGLSTTGYLMYLSDNMNNRAIATPDGGVRTGVAIHHWDRRGAIGCLTTASNNTILIKELRDEIPDLFIHLNLKNKTYTDKDEVAHNMSIERRPVRIVIEEREVIEEPYTHAKYPGGIRWEGFVPEDNQDNTN</sequence>
<accession>A0AAP1RI08</accession>
<name>A0AAP1RI08_9FLAO</name>
<evidence type="ECO:0000313" key="1">
    <source>
        <dbReference type="EMBL" id="MBE7696313.1"/>
    </source>
</evidence>
<keyword evidence="2" id="KW-1185">Reference proteome</keyword>
<dbReference type="EMBL" id="WXXV01000061">
    <property type="protein sequence ID" value="MBE7696313.1"/>
    <property type="molecule type" value="Genomic_DNA"/>
</dbReference>
<proteinExistence type="predicted"/>